<organism evidence="11 12">
    <name type="scientific">Hymenoscyphus fraxineus</name>
    <dbReference type="NCBI Taxonomy" id="746836"/>
    <lineage>
        <taxon>Eukaryota</taxon>
        <taxon>Fungi</taxon>
        <taxon>Dikarya</taxon>
        <taxon>Ascomycota</taxon>
        <taxon>Pezizomycotina</taxon>
        <taxon>Leotiomycetes</taxon>
        <taxon>Helotiales</taxon>
        <taxon>Helotiaceae</taxon>
        <taxon>Hymenoscyphus</taxon>
    </lineage>
</organism>
<evidence type="ECO:0000259" key="10">
    <source>
        <dbReference type="PROSITE" id="PS50011"/>
    </source>
</evidence>
<dbReference type="Gene3D" id="1.10.510.10">
    <property type="entry name" value="Transferase(Phosphotransferase) domain 1"/>
    <property type="match status" value="1"/>
</dbReference>
<comment type="catalytic activity">
    <reaction evidence="7">
        <text>L-threonyl-[protein] + ATP = O-phospho-L-threonyl-[protein] + ADP + H(+)</text>
        <dbReference type="Rhea" id="RHEA:46608"/>
        <dbReference type="Rhea" id="RHEA-COMP:11060"/>
        <dbReference type="Rhea" id="RHEA-COMP:11605"/>
        <dbReference type="ChEBI" id="CHEBI:15378"/>
        <dbReference type="ChEBI" id="CHEBI:30013"/>
        <dbReference type="ChEBI" id="CHEBI:30616"/>
        <dbReference type="ChEBI" id="CHEBI:61977"/>
        <dbReference type="ChEBI" id="CHEBI:456216"/>
        <dbReference type="EC" id="2.7.11.1"/>
    </reaction>
</comment>
<evidence type="ECO:0000313" key="11">
    <source>
        <dbReference type="EMBL" id="CAG8959890.1"/>
    </source>
</evidence>
<evidence type="ECO:0000256" key="1">
    <source>
        <dbReference type="ARBA" id="ARBA00012513"/>
    </source>
</evidence>
<dbReference type="SUPFAM" id="SSF56112">
    <property type="entry name" value="Protein kinase-like (PK-like)"/>
    <property type="match status" value="1"/>
</dbReference>
<accession>A0A9N9L415</accession>
<dbReference type="GO" id="GO:0005524">
    <property type="term" value="F:ATP binding"/>
    <property type="evidence" value="ECO:0007669"/>
    <property type="project" value="UniProtKB-KW"/>
</dbReference>
<dbReference type="PROSITE" id="PS00108">
    <property type="entry name" value="PROTEIN_KINASE_ST"/>
    <property type="match status" value="1"/>
</dbReference>
<evidence type="ECO:0000256" key="8">
    <source>
        <dbReference type="ARBA" id="ARBA00048679"/>
    </source>
</evidence>
<evidence type="ECO:0000256" key="3">
    <source>
        <dbReference type="ARBA" id="ARBA00022679"/>
    </source>
</evidence>
<dbReference type="InterPro" id="IPR000719">
    <property type="entry name" value="Prot_kinase_dom"/>
</dbReference>
<dbReference type="PANTHER" id="PTHR43671">
    <property type="entry name" value="SERINE/THREONINE-PROTEIN KINASE NEK"/>
    <property type="match status" value="1"/>
</dbReference>
<protein>
    <recommendedName>
        <fullName evidence="1">non-specific serine/threonine protein kinase</fullName>
        <ecNumber evidence="1">2.7.11.1</ecNumber>
    </recommendedName>
</protein>
<dbReference type="EC" id="2.7.11.1" evidence="1"/>
<evidence type="ECO:0000256" key="5">
    <source>
        <dbReference type="ARBA" id="ARBA00022777"/>
    </source>
</evidence>
<gene>
    <name evidence="11" type="ORF">HYFRA_00013162</name>
</gene>
<dbReference type="GO" id="GO:0005634">
    <property type="term" value="C:nucleus"/>
    <property type="evidence" value="ECO:0007669"/>
    <property type="project" value="TreeGrafter"/>
</dbReference>
<dbReference type="InterPro" id="IPR011009">
    <property type="entry name" value="Kinase-like_dom_sf"/>
</dbReference>
<dbReference type="Pfam" id="PF00069">
    <property type="entry name" value="Pkinase"/>
    <property type="match status" value="1"/>
</dbReference>
<dbReference type="InterPro" id="IPR008271">
    <property type="entry name" value="Ser/Thr_kinase_AS"/>
</dbReference>
<keyword evidence="4" id="KW-0547">Nucleotide-binding</keyword>
<keyword evidence="6" id="KW-0067">ATP-binding</keyword>
<dbReference type="InterPro" id="IPR050660">
    <property type="entry name" value="NEK_Ser/Thr_kinase"/>
</dbReference>
<keyword evidence="5" id="KW-0418">Kinase</keyword>
<reference evidence="11" key="1">
    <citation type="submission" date="2021-07" db="EMBL/GenBank/DDBJ databases">
        <authorList>
            <person name="Durling M."/>
        </authorList>
    </citation>
    <scope>NUCLEOTIDE SEQUENCE</scope>
</reference>
<evidence type="ECO:0000256" key="2">
    <source>
        <dbReference type="ARBA" id="ARBA00022527"/>
    </source>
</evidence>
<dbReference type="CDD" id="cd00180">
    <property type="entry name" value="PKc"/>
    <property type="match status" value="1"/>
</dbReference>
<evidence type="ECO:0000256" key="9">
    <source>
        <dbReference type="SAM" id="MobiDB-lite"/>
    </source>
</evidence>
<keyword evidence="12" id="KW-1185">Reference proteome</keyword>
<comment type="catalytic activity">
    <reaction evidence="8">
        <text>L-seryl-[protein] + ATP = O-phospho-L-seryl-[protein] + ADP + H(+)</text>
        <dbReference type="Rhea" id="RHEA:17989"/>
        <dbReference type="Rhea" id="RHEA-COMP:9863"/>
        <dbReference type="Rhea" id="RHEA-COMP:11604"/>
        <dbReference type="ChEBI" id="CHEBI:15378"/>
        <dbReference type="ChEBI" id="CHEBI:29999"/>
        <dbReference type="ChEBI" id="CHEBI:30616"/>
        <dbReference type="ChEBI" id="CHEBI:83421"/>
        <dbReference type="ChEBI" id="CHEBI:456216"/>
        <dbReference type="EC" id="2.7.11.1"/>
    </reaction>
</comment>
<evidence type="ECO:0000256" key="4">
    <source>
        <dbReference type="ARBA" id="ARBA00022741"/>
    </source>
</evidence>
<dbReference type="EMBL" id="CAJVRL010000093">
    <property type="protein sequence ID" value="CAG8959890.1"/>
    <property type="molecule type" value="Genomic_DNA"/>
</dbReference>
<evidence type="ECO:0000256" key="6">
    <source>
        <dbReference type="ARBA" id="ARBA00022840"/>
    </source>
</evidence>
<evidence type="ECO:0000256" key="7">
    <source>
        <dbReference type="ARBA" id="ARBA00047899"/>
    </source>
</evidence>
<feature type="region of interest" description="Disordered" evidence="9">
    <location>
        <begin position="103"/>
        <end position="122"/>
    </location>
</feature>
<dbReference type="OrthoDB" id="310217at2759"/>
<dbReference type="SMART" id="SM00220">
    <property type="entry name" value="S_TKc"/>
    <property type="match status" value="1"/>
</dbReference>
<dbReference type="PROSITE" id="PS50011">
    <property type="entry name" value="PROTEIN_KINASE_DOM"/>
    <property type="match status" value="1"/>
</dbReference>
<proteinExistence type="predicted"/>
<keyword evidence="2" id="KW-0723">Serine/threonine-protein kinase</keyword>
<evidence type="ECO:0000313" key="12">
    <source>
        <dbReference type="Proteomes" id="UP000696280"/>
    </source>
</evidence>
<feature type="domain" description="Protein kinase" evidence="10">
    <location>
        <begin position="146"/>
        <end position="472"/>
    </location>
</feature>
<comment type="caution">
    <text evidence="11">The sequence shown here is derived from an EMBL/GenBank/DDBJ whole genome shotgun (WGS) entry which is preliminary data.</text>
</comment>
<dbReference type="AlphaFoldDB" id="A0A9N9L415"/>
<dbReference type="GO" id="GO:0004674">
    <property type="term" value="F:protein serine/threonine kinase activity"/>
    <property type="evidence" value="ECO:0007669"/>
    <property type="project" value="UniProtKB-KW"/>
</dbReference>
<keyword evidence="3" id="KW-0808">Transferase</keyword>
<dbReference type="PANTHER" id="PTHR43671:SF98">
    <property type="entry name" value="SERINE_THREONINE-PROTEIN KINASE NEK11"/>
    <property type="match status" value="1"/>
</dbReference>
<name>A0A9N9L415_9HELO</name>
<sequence length="504" mass="57799">MFKNGASRETNRKAKEISAELRGLPPEWNVDFDNAQLRVVYTKGSERTWHHPTLGRLPEPWYLKIITKPNGSWQVDVRYYNPDTEEKTMKDPRYTDENLRKVAQTAPKEHQTSASSRRNRDQYGRPLDLNIFERAPIKNYDYSRDFEVVHTIDDGQGGIGGMNGGVFVVRLKNVKGARLEVEKKFPPDLLQFAKEEIGIVRKVRHASMTSYLSSFIVEQGPRPCASLFMEFCDRGSLRDLIKQYCRRNEQPVQRIPEAFAWHVFGCLLDALSFLQIGVSLAQHPDAQVDPKWVPILHRDIKPDNILLRSRSTVGTKNYFYCVLSDFGLACYDYPDGHPLQNDAQKSGGKCGTSAFFAPELCQDPYPRDPRERFPTGFRHSRRSDLWALGACIFVLCNAPHPDQDLSHLGFENMRVDPGLWVAGQQARRDKGKLTISVRYSRPLQKAIEIATAWSPYNRPSPQRMLLEFNTLLKASGFTKPEPPLPEWATRVHEYFGKAERNSKR</sequence>
<dbReference type="Proteomes" id="UP000696280">
    <property type="component" value="Unassembled WGS sequence"/>
</dbReference>